<dbReference type="SUPFAM" id="SSF47413">
    <property type="entry name" value="lambda repressor-like DNA-binding domains"/>
    <property type="match status" value="1"/>
</dbReference>
<dbReference type="PROSITE" id="PS50943">
    <property type="entry name" value="HTH_CROC1"/>
    <property type="match status" value="1"/>
</dbReference>
<dbReference type="Gene3D" id="1.10.260.40">
    <property type="entry name" value="lambda repressor-like DNA-binding domains"/>
    <property type="match status" value="1"/>
</dbReference>
<dbReference type="GO" id="GO:0003677">
    <property type="term" value="F:DNA binding"/>
    <property type="evidence" value="ECO:0007669"/>
    <property type="project" value="InterPro"/>
</dbReference>
<dbReference type="CDD" id="cd00093">
    <property type="entry name" value="HTH_XRE"/>
    <property type="match status" value="1"/>
</dbReference>
<dbReference type="Gene3D" id="2.10.109.10">
    <property type="entry name" value="Umud Fragment, subunit A"/>
    <property type="match status" value="1"/>
</dbReference>
<dbReference type="GeneID" id="93262943"/>
<accession>A0AAX2J5T7</accession>
<proteinExistence type="predicted"/>
<sequence>MSFNERVKNRRLELGLSQAALGKLAGVPQSTIGQIENGRNKSSTKILELAHALQTTVEYLVDGVEPAQKQPSLPNVSEMPTPLYSVPVISWVQAGSWQPVELFDDDDLEYIVCRTKLGKDGYALRVRGDSMQPEFTEGDIIVIDPHGEPRAGSFVIALHDNETTFKQLVFDGSRPMLRPLNSNYPYLQIKENDRILGVVKEKVKLY</sequence>
<dbReference type="CDD" id="cd06529">
    <property type="entry name" value="S24_LexA-like"/>
    <property type="match status" value="1"/>
</dbReference>
<evidence type="ECO:0000259" key="1">
    <source>
        <dbReference type="PROSITE" id="PS50943"/>
    </source>
</evidence>
<dbReference type="EMBL" id="LS483426">
    <property type="protein sequence ID" value="SQH25466.1"/>
    <property type="molecule type" value="Genomic_DNA"/>
</dbReference>
<reference evidence="2 3" key="1">
    <citation type="submission" date="2018-06" db="EMBL/GenBank/DDBJ databases">
        <authorList>
            <consortium name="Pathogen Informatics"/>
            <person name="Doyle S."/>
        </authorList>
    </citation>
    <scope>NUCLEOTIDE SEQUENCE [LARGE SCALE GENOMIC DNA]</scope>
    <source>
        <strain evidence="2 3">NCTC10529</strain>
    </source>
</reference>
<gene>
    <name evidence="2" type="ORF">NCTC10529_01666</name>
</gene>
<dbReference type="InterPro" id="IPR050077">
    <property type="entry name" value="LexA_repressor"/>
</dbReference>
<organism evidence="2 3">
    <name type="scientific">Kingella kingae</name>
    <dbReference type="NCBI Taxonomy" id="504"/>
    <lineage>
        <taxon>Bacteria</taxon>
        <taxon>Pseudomonadati</taxon>
        <taxon>Pseudomonadota</taxon>
        <taxon>Betaproteobacteria</taxon>
        <taxon>Neisseriales</taxon>
        <taxon>Neisseriaceae</taxon>
        <taxon>Kingella</taxon>
    </lineage>
</organism>
<protein>
    <submittedName>
        <fullName evidence="2">Uncharacterized HTH-type transcriptional regulator CBU_1416</fullName>
    </submittedName>
</protein>
<dbReference type="PANTHER" id="PTHR33516:SF2">
    <property type="entry name" value="LEXA REPRESSOR-RELATED"/>
    <property type="match status" value="1"/>
</dbReference>
<dbReference type="PANTHER" id="PTHR33516">
    <property type="entry name" value="LEXA REPRESSOR"/>
    <property type="match status" value="1"/>
</dbReference>
<dbReference type="InterPro" id="IPR039418">
    <property type="entry name" value="LexA-like"/>
</dbReference>
<feature type="domain" description="HTH cro/C1-type" evidence="1">
    <location>
        <begin position="7"/>
        <end position="60"/>
    </location>
</feature>
<evidence type="ECO:0000313" key="2">
    <source>
        <dbReference type="EMBL" id="SQH25466.1"/>
    </source>
</evidence>
<dbReference type="InterPro" id="IPR036286">
    <property type="entry name" value="LexA/Signal_pep-like_sf"/>
</dbReference>
<dbReference type="InterPro" id="IPR010982">
    <property type="entry name" value="Lambda_DNA-bd_dom_sf"/>
</dbReference>
<dbReference type="Proteomes" id="UP000248598">
    <property type="component" value="Chromosome 1"/>
</dbReference>
<dbReference type="Pfam" id="PF01381">
    <property type="entry name" value="HTH_3"/>
    <property type="match status" value="1"/>
</dbReference>
<name>A0AAX2J5T7_KINKI</name>
<evidence type="ECO:0000313" key="3">
    <source>
        <dbReference type="Proteomes" id="UP000248598"/>
    </source>
</evidence>
<dbReference type="SMART" id="SM00530">
    <property type="entry name" value="HTH_XRE"/>
    <property type="match status" value="1"/>
</dbReference>
<dbReference type="InterPro" id="IPR015927">
    <property type="entry name" value="Peptidase_S24_S26A/B/C"/>
</dbReference>
<dbReference type="InterPro" id="IPR001387">
    <property type="entry name" value="Cro/C1-type_HTH"/>
</dbReference>
<dbReference type="RefSeq" id="WP_003786522.1">
    <property type="nucleotide sequence ID" value="NZ_CP091518.1"/>
</dbReference>
<dbReference type="SUPFAM" id="SSF51306">
    <property type="entry name" value="LexA/Signal peptidase"/>
    <property type="match status" value="1"/>
</dbReference>
<dbReference type="AlphaFoldDB" id="A0AAX2J5T7"/>
<dbReference type="Pfam" id="PF00717">
    <property type="entry name" value="Peptidase_S24"/>
    <property type="match status" value="1"/>
</dbReference>